<feature type="coiled-coil region" evidence="12">
    <location>
        <begin position="680"/>
        <end position="922"/>
    </location>
</feature>
<dbReference type="GO" id="GO:0005524">
    <property type="term" value="F:ATP binding"/>
    <property type="evidence" value="ECO:0007669"/>
    <property type="project" value="UniProtKB-KW"/>
</dbReference>
<dbReference type="CDD" id="cd03273">
    <property type="entry name" value="ABC_SMC2_euk"/>
    <property type="match status" value="1"/>
</dbReference>
<dbReference type="GO" id="GO:0051301">
    <property type="term" value="P:cell division"/>
    <property type="evidence" value="ECO:0007669"/>
    <property type="project" value="UniProtKB-KW"/>
</dbReference>
<comment type="subcellular location">
    <subcellularLocation>
        <location evidence="1 11">Nucleus</location>
    </subcellularLocation>
</comment>
<feature type="region of interest" description="Disordered" evidence="13">
    <location>
        <begin position="436"/>
        <end position="458"/>
    </location>
</feature>
<reference evidence="15" key="1">
    <citation type="submission" date="2020-04" db="EMBL/GenBank/DDBJ databases">
        <title>Analysis of mating type loci in Filobasidium floriforme.</title>
        <authorList>
            <person name="Nowrousian M."/>
        </authorList>
    </citation>
    <scope>NUCLEOTIDE SEQUENCE</scope>
    <source>
        <strain evidence="15">CBS 6242</strain>
    </source>
</reference>
<keyword evidence="16" id="KW-1185">Reference proteome</keyword>
<feature type="coiled-coil region" evidence="12">
    <location>
        <begin position="267"/>
        <end position="346"/>
    </location>
</feature>
<dbReference type="InterPro" id="IPR027120">
    <property type="entry name" value="Smc2_ABC"/>
</dbReference>
<keyword evidence="8" id="KW-0226">DNA condensation</keyword>
<keyword evidence="9 11" id="KW-0539">Nucleus</keyword>
<evidence type="ECO:0000313" key="15">
    <source>
        <dbReference type="EMBL" id="KAG7553569.1"/>
    </source>
</evidence>
<dbReference type="InterPro" id="IPR024704">
    <property type="entry name" value="SMC"/>
</dbReference>
<dbReference type="InterPro" id="IPR010935">
    <property type="entry name" value="SMC_hinge"/>
</dbReference>
<dbReference type="EMBL" id="JABELV010000052">
    <property type="protein sequence ID" value="KAG7553569.1"/>
    <property type="molecule type" value="Genomic_DNA"/>
</dbReference>
<keyword evidence="7 12" id="KW-0175">Coiled coil</keyword>
<dbReference type="FunFam" id="3.40.50.300:FF:000278">
    <property type="entry name" value="Structural maintenance of chromosomes 2"/>
    <property type="match status" value="1"/>
</dbReference>
<evidence type="ECO:0000256" key="3">
    <source>
        <dbReference type="ARBA" id="ARBA00022618"/>
    </source>
</evidence>
<sequence length="1204" mass="133899">MRIEELILDGFKSYPVRTTITGWDPSFNAITGLNGSGKSNILDAICFVLGITNMTQVRANNLMDLIYKRGQAAVTKASVTIVFDNSDKTRSPIGFEASKQITVTRQIAVGGVSKYLLNGHKCTLQKLQETFQSVQLNINNPNFLIMQGKITKVLNMKPAEILGMIEEASGTRMFEERKEKAVKTMAKKDKKVEEIASLLREEVDPQLEKLREEKRAYLAYQKTISELERLTRLVKAYEWSLAVEKAKKAAEDVKQRQNQEAEGKREVVKFGEELKGMEKDVKEIEKKREKELAKGGKVQALQDKVNELDREVTKLKAQLEMDEGNLTDEQKRAAATQKNVQDLERGVRVKRKEHDEDVAAFAGIKQEYDTSITEIAKAEELLQTLLTGLSANSNGEGEDAGGYMGQLAEAKARVAAAGTEAEQAKVTIGITEKELKEKEPRAKKASKDGEGGLQKLESEKKKLEQVNAKLAKLDWDEEKEQGLSQRRSDLEEKIATLSEKRDTLRSRLAAIDFSYSDPYPNFDRSQVKGLVANLIDLDPAMYKNATALEICAGGKLYNVVVEDEKVGSALLDKGKLRKRVTIIPLNKISAFKMSAEKLATAESLAPGKVNLALSLIGYDEDVSAAMAYVFGDMLVCQDKETAQKVTFNKAVGVKSVTLEGDVYDPSGTLSGGAAPSSSGIIIKVQEVNKLEKEIQSAQVELDDVLKNLNQAKASIEAYRKVKKEADLKQHEISLLEQEVQSSNGAKLVLEVDGLKTEIRRLKEVMSEAKTKEKAAQDECKRLEKEIKDFKNNKDSKLKEIKADIANRKRALNRDTAQVKSRQKELQTAELEIEQLDTDLEAARAEATEAEASCRKMTQELEGAKANIGQMEAQFAKAEAKLKSERAVLTAFDDELADLERDIKSKKQDISDAELSLQKLGHEISTLAKEETAANGLTRDLENQFTWIKDEKKLFGKAGSRYDFQGVNLPQIRKQCAELETQQKSASRKVNNKVMSMIDSIEKKEAALKKNMATVLKDKSKIESTILELDRYKLEALTKTWKQVNEDFGAIFAELLPSNFAKLEPPEGQTVDQGLEVKVRIGSVWKQSLTELSGGQRSLIALSLMMAILQTRPSPLYIFDEIDSAMDMSHTSKMGQLFGKRFKGAQFIVVSLKEGLFSGANVLFQAKFRDGTSIVERTAARSVQSTQADKETVIANRRGRPTLTA</sequence>
<dbReference type="InterPro" id="IPR027417">
    <property type="entry name" value="P-loop_NTPase"/>
</dbReference>
<dbReference type="Gene3D" id="1.20.1060.20">
    <property type="match status" value="1"/>
</dbReference>
<evidence type="ECO:0000256" key="2">
    <source>
        <dbReference type="ARBA" id="ARBA00005231"/>
    </source>
</evidence>
<dbReference type="Gene3D" id="3.30.70.1620">
    <property type="match status" value="1"/>
</dbReference>
<dbReference type="InterPro" id="IPR036277">
    <property type="entry name" value="SMC_hinge_sf"/>
</dbReference>
<evidence type="ECO:0000313" key="16">
    <source>
        <dbReference type="Proteomes" id="UP000812966"/>
    </source>
</evidence>
<dbReference type="GO" id="GO:0007059">
    <property type="term" value="P:chromosome segregation"/>
    <property type="evidence" value="ECO:0007669"/>
    <property type="project" value="UniProtKB-ARBA"/>
</dbReference>
<keyword evidence="5" id="KW-0498">Mitosis</keyword>
<dbReference type="InterPro" id="IPR003395">
    <property type="entry name" value="RecF/RecN/SMC_N"/>
</dbReference>
<evidence type="ECO:0000256" key="1">
    <source>
        <dbReference type="ARBA" id="ARBA00004123"/>
    </source>
</evidence>
<dbReference type="SUPFAM" id="SSF75553">
    <property type="entry name" value="Smc hinge domain"/>
    <property type="match status" value="1"/>
</dbReference>
<feature type="domain" description="SMC hinge" evidence="14">
    <location>
        <begin position="525"/>
        <end position="646"/>
    </location>
</feature>
<dbReference type="Pfam" id="PF06470">
    <property type="entry name" value="SMC_hinge"/>
    <property type="match status" value="1"/>
</dbReference>
<name>A0A8K0JMZ2_9TREE</name>
<evidence type="ECO:0000256" key="6">
    <source>
        <dbReference type="ARBA" id="ARBA00022840"/>
    </source>
</evidence>
<comment type="caution">
    <text evidence="15">The sequence shown here is derived from an EMBL/GenBank/DDBJ whole genome shotgun (WGS) entry which is preliminary data.</text>
</comment>
<evidence type="ECO:0000256" key="4">
    <source>
        <dbReference type="ARBA" id="ARBA00022741"/>
    </source>
</evidence>
<evidence type="ECO:0000256" key="9">
    <source>
        <dbReference type="ARBA" id="ARBA00023242"/>
    </source>
</evidence>
<dbReference type="Proteomes" id="UP000812966">
    <property type="component" value="Unassembled WGS sequence"/>
</dbReference>
<dbReference type="SUPFAM" id="SSF52540">
    <property type="entry name" value="P-loop containing nucleoside triphosphate hydrolases"/>
    <property type="match status" value="1"/>
</dbReference>
<gene>
    <name evidence="15" type="ORF">FFLO_03001</name>
</gene>
<evidence type="ECO:0000259" key="14">
    <source>
        <dbReference type="SMART" id="SM00968"/>
    </source>
</evidence>
<organism evidence="15 16">
    <name type="scientific">Filobasidium floriforme</name>
    <dbReference type="NCBI Taxonomy" id="5210"/>
    <lineage>
        <taxon>Eukaryota</taxon>
        <taxon>Fungi</taxon>
        <taxon>Dikarya</taxon>
        <taxon>Basidiomycota</taxon>
        <taxon>Agaricomycotina</taxon>
        <taxon>Tremellomycetes</taxon>
        <taxon>Filobasidiales</taxon>
        <taxon>Filobasidiaceae</taxon>
        <taxon>Filobasidium</taxon>
    </lineage>
</organism>
<dbReference type="OrthoDB" id="10255539at2759"/>
<evidence type="ECO:0000256" key="5">
    <source>
        <dbReference type="ARBA" id="ARBA00022776"/>
    </source>
</evidence>
<dbReference type="SMART" id="SM00968">
    <property type="entry name" value="SMC_hinge"/>
    <property type="match status" value="1"/>
</dbReference>
<accession>A0A8K0JMZ2</accession>
<dbReference type="Pfam" id="PF02463">
    <property type="entry name" value="SMC_N"/>
    <property type="match status" value="1"/>
</dbReference>
<dbReference type="Gene3D" id="3.40.50.300">
    <property type="entry name" value="P-loop containing nucleotide triphosphate hydrolases"/>
    <property type="match status" value="2"/>
</dbReference>
<dbReference type="AlphaFoldDB" id="A0A8K0JMZ2"/>
<evidence type="ECO:0000256" key="11">
    <source>
        <dbReference type="PIRNR" id="PIRNR005719"/>
    </source>
</evidence>
<dbReference type="GO" id="GO:0005694">
    <property type="term" value="C:chromosome"/>
    <property type="evidence" value="ECO:0007669"/>
    <property type="project" value="InterPro"/>
</dbReference>
<keyword evidence="6" id="KW-0067">ATP-binding</keyword>
<dbReference type="Gene3D" id="1.10.287.1490">
    <property type="match status" value="1"/>
</dbReference>
<protein>
    <recommendedName>
        <fullName evidence="11">Structural maintenance of chromosomes protein</fullName>
    </recommendedName>
</protein>
<keyword evidence="10" id="KW-0131">Cell cycle</keyword>
<dbReference type="PIRSF" id="PIRSF005719">
    <property type="entry name" value="SMC"/>
    <property type="match status" value="1"/>
</dbReference>
<comment type="similarity">
    <text evidence="2">Belongs to the SMC family. SMC2 subfamily.</text>
</comment>
<proteinExistence type="inferred from homology"/>
<keyword evidence="4" id="KW-0547">Nucleotide-binding</keyword>
<dbReference type="PANTHER" id="PTHR43977">
    <property type="entry name" value="STRUCTURAL MAINTENANCE OF CHROMOSOMES PROTEIN 3"/>
    <property type="match status" value="1"/>
</dbReference>
<keyword evidence="3" id="KW-0132">Cell division</keyword>
<evidence type="ECO:0000256" key="8">
    <source>
        <dbReference type="ARBA" id="ARBA00023067"/>
    </source>
</evidence>
<evidence type="ECO:0000256" key="7">
    <source>
        <dbReference type="ARBA" id="ARBA00023054"/>
    </source>
</evidence>
<dbReference type="GO" id="GO:0005634">
    <property type="term" value="C:nucleus"/>
    <property type="evidence" value="ECO:0007669"/>
    <property type="project" value="UniProtKB-SubCell"/>
</dbReference>
<evidence type="ECO:0000256" key="10">
    <source>
        <dbReference type="ARBA" id="ARBA00023306"/>
    </source>
</evidence>
<dbReference type="GO" id="GO:0030261">
    <property type="term" value="P:chromosome condensation"/>
    <property type="evidence" value="ECO:0007669"/>
    <property type="project" value="UniProtKB-KW"/>
</dbReference>
<evidence type="ECO:0000256" key="13">
    <source>
        <dbReference type="SAM" id="MobiDB-lite"/>
    </source>
</evidence>
<dbReference type="GO" id="GO:0016887">
    <property type="term" value="F:ATP hydrolysis activity"/>
    <property type="evidence" value="ECO:0007669"/>
    <property type="project" value="InterPro"/>
</dbReference>
<evidence type="ECO:0000256" key="12">
    <source>
        <dbReference type="SAM" id="Coils"/>
    </source>
</evidence>